<evidence type="ECO:0000256" key="3">
    <source>
        <dbReference type="SAM" id="Phobius"/>
    </source>
</evidence>
<keyword evidence="3" id="KW-1133">Transmembrane helix</keyword>
<proteinExistence type="inferred from homology"/>
<dbReference type="InterPro" id="IPR043130">
    <property type="entry name" value="CDP-OH_PTrfase_TM_dom"/>
</dbReference>
<feature type="transmembrane region" description="Helical" evidence="3">
    <location>
        <begin position="24"/>
        <end position="54"/>
    </location>
</feature>
<feature type="transmembrane region" description="Helical" evidence="3">
    <location>
        <begin position="125"/>
        <end position="144"/>
    </location>
</feature>
<protein>
    <submittedName>
        <fullName evidence="4">CDP-alcohol phosphatidyltransferase family protein</fullName>
    </submittedName>
</protein>
<dbReference type="PROSITE" id="PS00379">
    <property type="entry name" value="CDP_ALCOHOL_P_TRANSF"/>
    <property type="match status" value="1"/>
</dbReference>
<dbReference type="Gene3D" id="1.20.120.1760">
    <property type="match status" value="1"/>
</dbReference>
<evidence type="ECO:0000256" key="2">
    <source>
        <dbReference type="RuleBase" id="RU003750"/>
    </source>
</evidence>
<accession>A0ABZ2UJ38</accession>
<feature type="transmembrane region" description="Helical" evidence="3">
    <location>
        <begin position="205"/>
        <end position="227"/>
    </location>
</feature>
<dbReference type="EMBL" id="CP150845">
    <property type="protein sequence ID" value="WYZ21564.1"/>
    <property type="molecule type" value="Genomic_DNA"/>
</dbReference>
<feature type="transmembrane region" description="Helical" evidence="3">
    <location>
        <begin position="66"/>
        <end position="89"/>
    </location>
</feature>
<sequence length="232" mass="26763">MNVYVFDFMKRKGFTVDWLFYHSVFILIGLFIDVVNGIVCFSPIAGALVFSIFLTKNWSGFTEKKYWGGVPNVVTLFRLMLLFTAPFIMNDRFNIAVLGTAFVMLDGLDGFLARRLDQITHFGGMLDMEADAFFCLMFSLLIGLEHPEMRWVLVAGGMRYFYKIITTVWDRKVFAEEKQKYARFFAGCYFVSLVLFFYVDFSFGKYIAAIGNGFVLFSFLISFLHFFKKGSA</sequence>
<feature type="transmembrane region" description="Helical" evidence="3">
    <location>
        <begin position="181"/>
        <end position="199"/>
    </location>
</feature>
<reference evidence="4 5" key="1">
    <citation type="submission" date="2024-03" db="EMBL/GenBank/DDBJ databases">
        <title>Flavobacterium soyae.</title>
        <authorList>
            <person name="Zheng W."/>
        </authorList>
    </citation>
    <scope>NUCLEOTIDE SEQUENCE [LARGE SCALE GENOMIC DNA]</scope>
    <source>
        <strain evidence="4 5">55</strain>
    </source>
</reference>
<dbReference type="InterPro" id="IPR000462">
    <property type="entry name" value="CDP-OH_P_trans"/>
</dbReference>
<keyword evidence="5" id="KW-1185">Reference proteome</keyword>
<dbReference type="Proteomes" id="UP001623852">
    <property type="component" value="Chromosome"/>
</dbReference>
<dbReference type="RefSeq" id="WP_406845279.1">
    <property type="nucleotide sequence ID" value="NZ_CP150845.1"/>
</dbReference>
<keyword evidence="1 2" id="KW-0808">Transferase</keyword>
<dbReference type="InterPro" id="IPR048254">
    <property type="entry name" value="CDP_ALCOHOL_P_TRANSF_CS"/>
</dbReference>
<organism evidence="4 5">
    <name type="scientific">Flavobacterium soyae</name>
    <dbReference type="NCBI Taxonomy" id="2903098"/>
    <lineage>
        <taxon>Bacteria</taxon>
        <taxon>Pseudomonadati</taxon>
        <taxon>Bacteroidota</taxon>
        <taxon>Flavobacteriia</taxon>
        <taxon>Flavobacteriales</taxon>
        <taxon>Flavobacteriaceae</taxon>
        <taxon>Flavobacterium</taxon>
    </lineage>
</organism>
<comment type="similarity">
    <text evidence="2">Belongs to the CDP-alcohol phosphatidyltransferase class-I family.</text>
</comment>
<evidence type="ECO:0000313" key="4">
    <source>
        <dbReference type="EMBL" id="WYZ21564.1"/>
    </source>
</evidence>
<evidence type="ECO:0000256" key="1">
    <source>
        <dbReference type="ARBA" id="ARBA00022679"/>
    </source>
</evidence>
<keyword evidence="3" id="KW-0472">Membrane</keyword>
<name>A0ABZ2UJ38_9FLAO</name>
<dbReference type="Pfam" id="PF01066">
    <property type="entry name" value="CDP-OH_P_transf"/>
    <property type="match status" value="1"/>
</dbReference>
<keyword evidence="3" id="KW-0812">Transmembrane</keyword>
<evidence type="ECO:0000313" key="5">
    <source>
        <dbReference type="Proteomes" id="UP001623852"/>
    </source>
</evidence>
<gene>
    <name evidence="4" type="ORF">AABD74_08870</name>
</gene>